<dbReference type="InterPro" id="IPR000843">
    <property type="entry name" value="HTH_LacI"/>
</dbReference>
<feature type="non-terminal residue" evidence="5">
    <location>
        <position position="1"/>
    </location>
</feature>
<evidence type="ECO:0000259" key="4">
    <source>
        <dbReference type="PROSITE" id="PS50932"/>
    </source>
</evidence>
<gene>
    <name evidence="5" type="ORF">ENL26_02810</name>
</gene>
<reference evidence="5" key="1">
    <citation type="journal article" date="2020" name="mSystems">
        <title>Genome- and Community-Level Interaction Insights into Carbon Utilization and Element Cycling Functions of Hydrothermarchaeota in Hydrothermal Sediment.</title>
        <authorList>
            <person name="Zhou Z."/>
            <person name="Liu Y."/>
            <person name="Xu W."/>
            <person name="Pan J."/>
            <person name="Luo Z.H."/>
            <person name="Li M."/>
        </authorList>
    </citation>
    <scope>NUCLEOTIDE SEQUENCE [LARGE SCALE GENOMIC DNA]</scope>
    <source>
        <strain evidence="5">HyVt-80</strain>
    </source>
</reference>
<proteinExistence type="predicted"/>
<keyword evidence="2" id="KW-0238">DNA-binding</keyword>
<dbReference type="GO" id="GO:0000976">
    <property type="term" value="F:transcription cis-regulatory region binding"/>
    <property type="evidence" value="ECO:0007669"/>
    <property type="project" value="TreeGrafter"/>
</dbReference>
<dbReference type="PROSITE" id="PS50932">
    <property type="entry name" value="HTH_LACI_2"/>
    <property type="match status" value="1"/>
</dbReference>
<feature type="domain" description="HTH lacI-type" evidence="4">
    <location>
        <begin position="1"/>
        <end position="48"/>
    </location>
</feature>
<sequence>SRAGVSVSTVSRVLNNKGNVDNVLRKKVMDVVKSTGFRPSNAAVSFRKGMDSIGVIANMDDETSVKVLKGVLQVFSQRGVWFRFVSCNDPGELSFDKVLITGDMPTPMQIQAQKKVYAGTWCADGVSVCPNYYHSAFMVGEHLYSKGARNFILITGEIKKYKHARFYAGFLKAMYVKKIDEYSVFHGEVSAKFGFETTKKLPLIPDAIICSDDVLALGAIKALESEGINALHKTIIAGCGNSLILSTNYSFVTVETFAENIGIKAAEILLNDLYESDSPETILMPTKVIDHLD</sequence>
<organism evidence="5">
    <name type="scientific">Kosmotoga arenicorallina</name>
    <dbReference type="NCBI Taxonomy" id="688066"/>
    <lineage>
        <taxon>Bacteria</taxon>
        <taxon>Thermotogati</taxon>
        <taxon>Thermotogota</taxon>
        <taxon>Thermotogae</taxon>
        <taxon>Kosmotogales</taxon>
        <taxon>Kosmotogaceae</taxon>
        <taxon>Kosmotoga</taxon>
    </lineage>
</organism>
<accession>A0A7C5I1W8</accession>
<dbReference type="Pfam" id="PF00356">
    <property type="entry name" value="LacI"/>
    <property type="match status" value="1"/>
</dbReference>
<dbReference type="AlphaFoldDB" id="A0A7C5I1W8"/>
<dbReference type="Proteomes" id="UP000886129">
    <property type="component" value="Unassembled WGS sequence"/>
</dbReference>
<evidence type="ECO:0000256" key="1">
    <source>
        <dbReference type="ARBA" id="ARBA00023015"/>
    </source>
</evidence>
<dbReference type="EMBL" id="DRTH01000171">
    <property type="protein sequence ID" value="HHF08688.1"/>
    <property type="molecule type" value="Genomic_DNA"/>
</dbReference>
<comment type="caution">
    <text evidence="5">The sequence shown here is derived from an EMBL/GenBank/DDBJ whole genome shotgun (WGS) entry which is preliminary data.</text>
</comment>
<dbReference type="SUPFAM" id="SSF53822">
    <property type="entry name" value="Periplasmic binding protein-like I"/>
    <property type="match status" value="1"/>
</dbReference>
<dbReference type="Gene3D" id="3.40.50.2300">
    <property type="match status" value="2"/>
</dbReference>
<dbReference type="CDD" id="cd01392">
    <property type="entry name" value="HTH_LacI"/>
    <property type="match status" value="1"/>
</dbReference>
<keyword evidence="1" id="KW-0805">Transcription regulation</keyword>
<dbReference type="InterPro" id="IPR028082">
    <property type="entry name" value="Peripla_BP_I"/>
</dbReference>
<dbReference type="PANTHER" id="PTHR30146:SF24">
    <property type="entry name" value="XYLOSE OPERON REGULATORY PROTEIN"/>
    <property type="match status" value="1"/>
</dbReference>
<evidence type="ECO:0000256" key="3">
    <source>
        <dbReference type="ARBA" id="ARBA00023163"/>
    </source>
</evidence>
<protein>
    <submittedName>
        <fullName evidence="5">LacI family transcriptional regulator</fullName>
    </submittedName>
</protein>
<dbReference type="SMART" id="SM00354">
    <property type="entry name" value="HTH_LACI"/>
    <property type="match status" value="1"/>
</dbReference>
<keyword evidence="3" id="KW-0804">Transcription</keyword>
<evidence type="ECO:0000256" key="2">
    <source>
        <dbReference type="ARBA" id="ARBA00023125"/>
    </source>
</evidence>
<dbReference type="Pfam" id="PF13377">
    <property type="entry name" value="Peripla_BP_3"/>
    <property type="match status" value="1"/>
</dbReference>
<evidence type="ECO:0000313" key="5">
    <source>
        <dbReference type="EMBL" id="HHF08688.1"/>
    </source>
</evidence>
<dbReference type="PANTHER" id="PTHR30146">
    <property type="entry name" value="LACI-RELATED TRANSCRIPTIONAL REPRESSOR"/>
    <property type="match status" value="1"/>
</dbReference>
<dbReference type="Gene3D" id="1.10.260.40">
    <property type="entry name" value="lambda repressor-like DNA-binding domains"/>
    <property type="match status" value="1"/>
</dbReference>
<dbReference type="GO" id="GO:0003700">
    <property type="term" value="F:DNA-binding transcription factor activity"/>
    <property type="evidence" value="ECO:0007669"/>
    <property type="project" value="TreeGrafter"/>
</dbReference>
<name>A0A7C5I1W8_9BACT</name>
<dbReference type="InterPro" id="IPR010982">
    <property type="entry name" value="Lambda_DNA-bd_dom_sf"/>
</dbReference>
<dbReference type="SUPFAM" id="SSF47413">
    <property type="entry name" value="lambda repressor-like DNA-binding domains"/>
    <property type="match status" value="1"/>
</dbReference>
<dbReference type="InterPro" id="IPR046335">
    <property type="entry name" value="LacI/GalR-like_sensor"/>
</dbReference>
<dbReference type="CDD" id="cd06267">
    <property type="entry name" value="PBP1_LacI_sugar_binding-like"/>
    <property type="match status" value="1"/>
</dbReference>